<dbReference type="PANTHER" id="PTHR43798">
    <property type="entry name" value="MONOACYLGLYCEROL LIPASE"/>
    <property type="match status" value="1"/>
</dbReference>
<name>A0ABS3RS96_9ACTN</name>
<feature type="domain" description="AB hydrolase-1" evidence="1">
    <location>
        <begin position="37"/>
        <end position="282"/>
    </location>
</feature>
<protein>
    <submittedName>
        <fullName evidence="2">Alpha/beta hydrolase</fullName>
    </submittedName>
</protein>
<dbReference type="InterPro" id="IPR050266">
    <property type="entry name" value="AB_hydrolase_sf"/>
</dbReference>
<organism evidence="2 3">
    <name type="scientific">Actinomadura violacea</name>
    <dbReference type="NCBI Taxonomy" id="2819934"/>
    <lineage>
        <taxon>Bacteria</taxon>
        <taxon>Bacillati</taxon>
        <taxon>Actinomycetota</taxon>
        <taxon>Actinomycetes</taxon>
        <taxon>Streptosporangiales</taxon>
        <taxon>Thermomonosporaceae</taxon>
        <taxon>Actinomadura</taxon>
    </lineage>
</organism>
<dbReference type="InterPro" id="IPR000073">
    <property type="entry name" value="AB_hydrolase_1"/>
</dbReference>
<dbReference type="Proteomes" id="UP000680206">
    <property type="component" value="Unassembled WGS sequence"/>
</dbReference>
<proteinExistence type="predicted"/>
<dbReference type="PANTHER" id="PTHR43798:SF27">
    <property type="entry name" value="HYDROLASE ALPHA_BETA HYDROLASE FOLD FAMILY"/>
    <property type="match status" value="1"/>
</dbReference>
<dbReference type="GO" id="GO:0016787">
    <property type="term" value="F:hydrolase activity"/>
    <property type="evidence" value="ECO:0007669"/>
    <property type="project" value="UniProtKB-KW"/>
</dbReference>
<evidence type="ECO:0000313" key="2">
    <source>
        <dbReference type="EMBL" id="MBO2459630.1"/>
    </source>
</evidence>
<dbReference type="Pfam" id="PF00561">
    <property type="entry name" value="Abhydrolase_1"/>
    <property type="match status" value="1"/>
</dbReference>
<dbReference type="PRINTS" id="PR00111">
    <property type="entry name" value="ABHYDROLASE"/>
</dbReference>
<comment type="caution">
    <text evidence="2">The sequence shown here is derived from an EMBL/GenBank/DDBJ whole genome shotgun (WGS) entry which is preliminary data.</text>
</comment>
<dbReference type="Gene3D" id="3.40.50.1820">
    <property type="entry name" value="alpha/beta hydrolase"/>
    <property type="match status" value="1"/>
</dbReference>
<reference evidence="2 3" key="1">
    <citation type="submission" date="2021-03" db="EMBL/GenBank/DDBJ databases">
        <title>Actinomadura violae sp. nov., isolated from lichen in Thailand.</title>
        <authorList>
            <person name="Kanchanasin P."/>
            <person name="Saeng-In P."/>
            <person name="Phongsopitanun W."/>
            <person name="Yuki M."/>
            <person name="Kudo T."/>
            <person name="Ohkuma M."/>
            <person name="Tanasupawat S."/>
        </authorList>
    </citation>
    <scope>NUCLEOTIDE SEQUENCE [LARGE SCALE GENOMIC DNA]</scope>
    <source>
        <strain evidence="2 3">LCR2-06</strain>
    </source>
</reference>
<dbReference type="EMBL" id="JAGEPF010000011">
    <property type="protein sequence ID" value="MBO2459630.1"/>
    <property type="molecule type" value="Genomic_DNA"/>
</dbReference>
<evidence type="ECO:0000313" key="3">
    <source>
        <dbReference type="Proteomes" id="UP000680206"/>
    </source>
</evidence>
<dbReference type="RefSeq" id="WP_208242468.1">
    <property type="nucleotide sequence ID" value="NZ_JAGEPF010000011.1"/>
</dbReference>
<keyword evidence="3" id="KW-1185">Reference proteome</keyword>
<dbReference type="InterPro" id="IPR029058">
    <property type="entry name" value="AB_hydrolase_fold"/>
</dbReference>
<gene>
    <name evidence="2" type="ORF">J4709_18810</name>
</gene>
<accession>A0ABS3RS96</accession>
<dbReference type="SUPFAM" id="SSF53474">
    <property type="entry name" value="alpha/beta-Hydrolases"/>
    <property type="match status" value="1"/>
</dbReference>
<keyword evidence="2" id="KW-0378">Hydrolase</keyword>
<evidence type="ECO:0000259" key="1">
    <source>
        <dbReference type="Pfam" id="PF00561"/>
    </source>
</evidence>
<sequence length="300" mass="32234">MALDVRMPVIVGQDGTELAYRVVQDDNDENTCGAADPLVCIPGGPMRASAYLGDLGGLSGRRPLVMLDLRGTGGSGRPVDPGTYRCDRQVSDVEALREHLDLERLDLLAHSAGGDLAILYAVAYPERVRTLTLVTGRGRALGVDFTVEHRREAAELRKGEPWFEAGRKAFEAVRAGTATEADWEAVMPFFYGRWDAAARAHAAREVAETNEEAAELYAAPEAFDPEAARDVVARLEARVLVLAGELDGGPLPRVAAEIAGLFRDATVLVQPGAGHFPWLDDPRWFAGAVAGFLEAGDAEN</sequence>